<sequence length="209" mass="22917">MRASYLLFVLVYLAGCSTDDAAKHPIASVASTNLPTAATQSVPAANSPEQAVRDYLNWYSANYNKLPTNFIKTVGGNDTLGYYAVNSQVTENWLAAVQKSNLVSATFLQNWRSYFKQYADTLRLHPQNDGPPSGFDYDFLMLSQEADTKLTELQAGTFTTKLLNPARAVVAALGPQHDGWREGMTFTLAKSAAGKWQIDAVSIPENLIQ</sequence>
<evidence type="ECO:0000256" key="1">
    <source>
        <dbReference type="SAM" id="SignalP"/>
    </source>
</evidence>
<reference evidence="2 3" key="1">
    <citation type="submission" date="2019-07" db="EMBL/GenBank/DDBJ databases">
        <title>Hymenobacter sp. straun FUR1 Genome sequencing and assembly.</title>
        <authorList>
            <person name="Chhetri G."/>
        </authorList>
    </citation>
    <scope>NUCLEOTIDE SEQUENCE [LARGE SCALE GENOMIC DNA]</scope>
    <source>
        <strain evidence="2 3">Fur1</strain>
    </source>
</reference>
<dbReference type="AlphaFoldDB" id="A0A558BPB4"/>
<evidence type="ECO:0000313" key="2">
    <source>
        <dbReference type="EMBL" id="TVT38338.1"/>
    </source>
</evidence>
<organism evidence="2 3">
    <name type="scientific">Hymenobacter setariae</name>
    <dbReference type="NCBI Taxonomy" id="2594794"/>
    <lineage>
        <taxon>Bacteria</taxon>
        <taxon>Pseudomonadati</taxon>
        <taxon>Bacteroidota</taxon>
        <taxon>Cytophagia</taxon>
        <taxon>Cytophagales</taxon>
        <taxon>Hymenobacteraceae</taxon>
        <taxon>Hymenobacter</taxon>
    </lineage>
</organism>
<accession>A0A558BPB4</accession>
<feature type="chain" id="PRO_5021808430" description="DUF3828 domain-containing protein" evidence="1">
    <location>
        <begin position="22"/>
        <end position="209"/>
    </location>
</feature>
<protein>
    <recommendedName>
        <fullName evidence="4">DUF3828 domain-containing protein</fullName>
    </recommendedName>
</protein>
<evidence type="ECO:0000313" key="3">
    <source>
        <dbReference type="Proteomes" id="UP000317624"/>
    </source>
</evidence>
<dbReference type="Proteomes" id="UP000317624">
    <property type="component" value="Unassembled WGS sequence"/>
</dbReference>
<dbReference type="RefSeq" id="WP_144851110.1">
    <property type="nucleotide sequence ID" value="NZ_VMRJ01000005.1"/>
</dbReference>
<gene>
    <name evidence="2" type="ORF">FNT36_19255</name>
</gene>
<dbReference type="OrthoDB" id="648623at2"/>
<dbReference type="EMBL" id="VMRJ01000005">
    <property type="protein sequence ID" value="TVT38338.1"/>
    <property type="molecule type" value="Genomic_DNA"/>
</dbReference>
<feature type="signal peptide" evidence="1">
    <location>
        <begin position="1"/>
        <end position="21"/>
    </location>
</feature>
<comment type="caution">
    <text evidence="2">The sequence shown here is derived from an EMBL/GenBank/DDBJ whole genome shotgun (WGS) entry which is preliminary data.</text>
</comment>
<keyword evidence="1" id="KW-0732">Signal</keyword>
<name>A0A558BPB4_9BACT</name>
<proteinExistence type="predicted"/>
<keyword evidence="3" id="KW-1185">Reference proteome</keyword>
<evidence type="ECO:0008006" key="4">
    <source>
        <dbReference type="Google" id="ProtNLM"/>
    </source>
</evidence>